<protein>
    <submittedName>
        <fullName evidence="2">Uncharacterized protein</fullName>
    </submittedName>
</protein>
<keyword evidence="3" id="KW-1185">Reference proteome</keyword>
<evidence type="ECO:0000256" key="1">
    <source>
        <dbReference type="ARBA" id="ARBA00022750"/>
    </source>
</evidence>
<sequence>MQPFMPFRPVFDLDLLSDLDAPFEYPPAPRPVPHSTWDNYLARSWALAGDSFPPDWDGLDWDEPVRLLESWYLEDLQSPWQFPLHSPWQFPSNPNPNKCKREREVYGSLNELPVRAFPDTGSDRDFISAEFARKHEIRVNTTERPSIRLPHGLPIHAVGTVSLSFSLAGETATYDRVFTVLERSIHDVILGGSFLKETQTLTRFAHRIKEKLVSVASYLPRICLTGNHRERIVGYVNGVPTIALADTGSDVMIVSFREARRLSLHIIDDDEHRTFLEFADGSIHRTRGMTKDSRSFTYDLHVVDNISCDLILSGDFLFDTEAYQKISECFVEMDEGFCEFDTEPHLSLIKERRMWKSLRSKLCSFFTSGSLQNTDVEATDPTSQWNSAYDEELRRQGNFFGCSRRSTRAGTECGLERRAIAAAEMAT</sequence>
<evidence type="ECO:0000313" key="3">
    <source>
        <dbReference type="Proteomes" id="UP000800041"/>
    </source>
</evidence>
<keyword evidence="1" id="KW-0064">Aspartyl protease</keyword>
<proteinExistence type="predicted"/>
<keyword evidence="1" id="KW-0378">Hydrolase</keyword>
<dbReference type="CDD" id="cd00303">
    <property type="entry name" value="retropepsin_like"/>
    <property type="match status" value="2"/>
</dbReference>
<name>A0A6G1HBS4_9PEZI</name>
<dbReference type="SUPFAM" id="SSF50630">
    <property type="entry name" value="Acid proteases"/>
    <property type="match status" value="2"/>
</dbReference>
<accession>A0A6G1HBS4</accession>
<gene>
    <name evidence="2" type="ORF">K402DRAFT_451456</name>
</gene>
<dbReference type="PROSITE" id="PS00141">
    <property type="entry name" value="ASP_PROTEASE"/>
    <property type="match status" value="1"/>
</dbReference>
<dbReference type="GO" id="GO:0006508">
    <property type="term" value="P:proteolysis"/>
    <property type="evidence" value="ECO:0007669"/>
    <property type="project" value="InterPro"/>
</dbReference>
<dbReference type="InterPro" id="IPR021109">
    <property type="entry name" value="Peptidase_aspartic_dom_sf"/>
</dbReference>
<dbReference type="OrthoDB" id="6079484at2759"/>
<dbReference type="AlphaFoldDB" id="A0A6G1HBS4"/>
<keyword evidence="1" id="KW-0645">Protease</keyword>
<dbReference type="GO" id="GO:0004190">
    <property type="term" value="F:aspartic-type endopeptidase activity"/>
    <property type="evidence" value="ECO:0007669"/>
    <property type="project" value="UniProtKB-KW"/>
</dbReference>
<evidence type="ECO:0000313" key="2">
    <source>
        <dbReference type="EMBL" id="KAF1990514.1"/>
    </source>
</evidence>
<dbReference type="EMBL" id="ML977142">
    <property type="protein sequence ID" value="KAF1990514.1"/>
    <property type="molecule type" value="Genomic_DNA"/>
</dbReference>
<organism evidence="2 3">
    <name type="scientific">Aulographum hederae CBS 113979</name>
    <dbReference type="NCBI Taxonomy" id="1176131"/>
    <lineage>
        <taxon>Eukaryota</taxon>
        <taxon>Fungi</taxon>
        <taxon>Dikarya</taxon>
        <taxon>Ascomycota</taxon>
        <taxon>Pezizomycotina</taxon>
        <taxon>Dothideomycetes</taxon>
        <taxon>Pleosporomycetidae</taxon>
        <taxon>Aulographales</taxon>
        <taxon>Aulographaceae</taxon>
    </lineage>
</organism>
<reference evidence="2" key="1">
    <citation type="journal article" date="2020" name="Stud. Mycol.">
        <title>101 Dothideomycetes genomes: a test case for predicting lifestyles and emergence of pathogens.</title>
        <authorList>
            <person name="Haridas S."/>
            <person name="Albert R."/>
            <person name="Binder M."/>
            <person name="Bloem J."/>
            <person name="Labutti K."/>
            <person name="Salamov A."/>
            <person name="Andreopoulos B."/>
            <person name="Baker S."/>
            <person name="Barry K."/>
            <person name="Bills G."/>
            <person name="Bluhm B."/>
            <person name="Cannon C."/>
            <person name="Castanera R."/>
            <person name="Culley D."/>
            <person name="Daum C."/>
            <person name="Ezra D."/>
            <person name="Gonzalez J."/>
            <person name="Henrissat B."/>
            <person name="Kuo A."/>
            <person name="Liang C."/>
            <person name="Lipzen A."/>
            <person name="Lutzoni F."/>
            <person name="Magnuson J."/>
            <person name="Mondo S."/>
            <person name="Nolan M."/>
            <person name="Ohm R."/>
            <person name="Pangilinan J."/>
            <person name="Park H.-J."/>
            <person name="Ramirez L."/>
            <person name="Alfaro M."/>
            <person name="Sun H."/>
            <person name="Tritt A."/>
            <person name="Yoshinaga Y."/>
            <person name="Zwiers L.-H."/>
            <person name="Turgeon B."/>
            <person name="Goodwin S."/>
            <person name="Spatafora J."/>
            <person name="Crous P."/>
            <person name="Grigoriev I."/>
        </authorList>
    </citation>
    <scope>NUCLEOTIDE SEQUENCE</scope>
    <source>
        <strain evidence="2">CBS 113979</strain>
    </source>
</reference>
<dbReference type="Gene3D" id="2.40.70.10">
    <property type="entry name" value="Acid Proteases"/>
    <property type="match status" value="2"/>
</dbReference>
<dbReference type="Proteomes" id="UP000800041">
    <property type="component" value="Unassembled WGS sequence"/>
</dbReference>
<dbReference type="InterPro" id="IPR001969">
    <property type="entry name" value="Aspartic_peptidase_AS"/>
</dbReference>